<evidence type="ECO:0008006" key="3">
    <source>
        <dbReference type="Google" id="ProtNLM"/>
    </source>
</evidence>
<reference evidence="2" key="1">
    <citation type="journal article" date="2019" name="Int. J. Syst. Evol. Microbiol.">
        <title>The Global Catalogue of Microorganisms (GCM) 10K type strain sequencing project: providing services to taxonomists for standard genome sequencing and annotation.</title>
        <authorList>
            <consortium name="The Broad Institute Genomics Platform"/>
            <consortium name="The Broad Institute Genome Sequencing Center for Infectious Disease"/>
            <person name="Wu L."/>
            <person name="Ma J."/>
        </authorList>
    </citation>
    <scope>NUCLEOTIDE SEQUENCE [LARGE SCALE GENOMIC DNA]</scope>
    <source>
        <strain evidence="2">TISTR 2562</strain>
    </source>
</reference>
<dbReference type="Proteomes" id="UP001597474">
    <property type="component" value="Unassembled WGS sequence"/>
</dbReference>
<proteinExistence type="predicted"/>
<accession>A0ABW5U5S7</accession>
<dbReference type="EMBL" id="JBHUMP010000012">
    <property type="protein sequence ID" value="MFD2740670.1"/>
    <property type="molecule type" value="Genomic_DNA"/>
</dbReference>
<gene>
    <name evidence="1" type="ORF">ACFSUD_13870</name>
</gene>
<evidence type="ECO:0000313" key="2">
    <source>
        <dbReference type="Proteomes" id="UP001597474"/>
    </source>
</evidence>
<dbReference type="RefSeq" id="WP_386375207.1">
    <property type="nucleotide sequence ID" value="NZ_JBHUMP010000012.1"/>
</dbReference>
<comment type="caution">
    <text evidence="1">The sequence shown here is derived from an EMBL/GenBank/DDBJ whole genome shotgun (WGS) entry which is preliminary data.</text>
</comment>
<name>A0ABW5U5S7_9RHOB</name>
<keyword evidence="2" id="KW-1185">Reference proteome</keyword>
<sequence length="481" mass="54610">MKSRPFDPHWTTDLPSLTAYLDELCRTISEAETRGRKRKEAAQANFEAAIKAIVLDLYRAHKSDPTLEVGIGTGTTALQRKSKSRYGASFISARTFIDAMEALKREGLIVISTPHWDDPAKKNSRVARHMATPSLMAGFERVSASVLDLRRHPNAEGIRLKDSKKRLVEYGDDAFANGARDRLRIINDMLESHWADLALTDEQLAQELRRIGGTRDDEAAQSFDFAARTVYRVFNNEDWEQGGRFYGAWWISCPSRLRPHILINGKRTVEVDYSGLHAAMLYAQDGQAIPDDPYERCLTKKDNKAERKLVKRTFNALLNADNVNRISEIEDYSPEITGRSWYDFKWHIVSKYPEFRPHFGSGVGLHLQRKDSDLAEKVMLRFAAMRYACLPVHDSFIVHHGLQDELDRIMREAFEAEFGLSGKVGVDIGIGEMAENSGQPIEPDPDQLLNSVGYEARLQAFWDARSKARNTHITPPLSMRD</sequence>
<evidence type="ECO:0000313" key="1">
    <source>
        <dbReference type="EMBL" id="MFD2740670.1"/>
    </source>
</evidence>
<organism evidence="1 2">
    <name type="scientific">Sulfitobacter aestuarii</name>
    <dbReference type="NCBI Taxonomy" id="2161676"/>
    <lineage>
        <taxon>Bacteria</taxon>
        <taxon>Pseudomonadati</taxon>
        <taxon>Pseudomonadota</taxon>
        <taxon>Alphaproteobacteria</taxon>
        <taxon>Rhodobacterales</taxon>
        <taxon>Roseobacteraceae</taxon>
        <taxon>Sulfitobacter</taxon>
    </lineage>
</organism>
<protein>
    <recommendedName>
        <fullName evidence="3">DNA-directed DNA polymerase family A palm domain-containing protein</fullName>
    </recommendedName>
</protein>